<organism evidence="3 4">
    <name type="scientific">Chanos chanos</name>
    <name type="common">Milkfish</name>
    <name type="synonym">Mugil chanos</name>
    <dbReference type="NCBI Taxonomy" id="29144"/>
    <lineage>
        <taxon>Eukaryota</taxon>
        <taxon>Metazoa</taxon>
        <taxon>Chordata</taxon>
        <taxon>Craniata</taxon>
        <taxon>Vertebrata</taxon>
        <taxon>Euteleostomi</taxon>
        <taxon>Actinopterygii</taxon>
        <taxon>Neopterygii</taxon>
        <taxon>Teleostei</taxon>
        <taxon>Ostariophysi</taxon>
        <taxon>Gonorynchiformes</taxon>
        <taxon>Chanidae</taxon>
        <taxon>Chanos</taxon>
    </lineage>
</organism>
<dbReference type="AlphaFoldDB" id="A0A6J2UPG7"/>
<keyword evidence="2" id="KW-0812">Transmembrane</keyword>
<feature type="region of interest" description="Disordered" evidence="1">
    <location>
        <begin position="151"/>
        <end position="175"/>
    </location>
</feature>
<reference evidence="4" key="1">
    <citation type="submission" date="2025-08" db="UniProtKB">
        <authorList>
            <consortium name="RefSeq"/>
        </authorList>
    </citation>
    <scope>IDENTIFICATION</scope>
</reference>
<gene>
    <name evidence="4" type="primary">LOC115804813</name>
</gene>
<dbReference type="SUPFAM" id="SSF57184">
    <property type="entry name" value="Growth factor receptor domain"/>
    <property type="match status" value="1"/>
</dbReference>
<dbReference type="RefSeq" id="XP_030621167.1">
    <property type="nucleotide sequence ID" value="XM_030765307.1"/>
</dbReference>
<proteinExistence type="predicted"/>
<keyword evidence="3" id="KW-1185">Reference proteome</keyword>
<evidence type="ECO:0000256" key="2">
    <source>
        <dbReference type="SAM" id="Phobius"/>
    </source>
</evidence>
<evidence type="ECO:0000313" key="3">
    <source>
        <dbReference type="Proteomes" id="UP000504632"/>
    </source>
</evidence>
<accession>A0A6J2UPG7</accession>
<keyword evidence="2" id="KW-0472">Membrane</keyword>
<dbReference type="CDD" id="cd00064">
    <property type="entry name" value="FU"/>
    <property type="match status" value="1"/>
</dbReference>
<feature type="compositionally biased region" description="Acidic residues" evidence="1">
    <location>
        <begin position="165"/>
        <end position="174"/>
    </location>
</feature>
<dbReference type="InterPro" id="IPR009030">
    <property type="entry name" value="Growth_fac_rcpt_cys_sf"/>
</dbReference>
<feature type="transmembrane region" description="Helical" evidence="2">
    <location>
        <begin position="108"/>
        <end position="128"/>
    </location>
</feature>
<dbReference type="GeneID" id="115804813"/>
<dbReference type="InParanoid" id="A0A6J2UPG7"/>
<sequence>MRWAKDVPSATPAAAVAQEECELCDDSCRHCSGAGPEHCLTCHPEFALHAIDGRCMRCCQSAEQDREADGDCCLCDTGSALCLEVPIIGRGWTANGNLSSQALQHASVALPTALMVALLLALVVFALVRARASRKLCWRQSYERLSGLASEGVRPAPHMPHGVPEPEDGGEESDVVYTSRNGSVYRRCGFIHEPDTEEEEEINEYSQLNRA</sequence>
<name>A0A6J2UPG7_CHACN</name>
<keyword evidence="2" id="KW-1133">Transmembrane helix</keyword>
<dbReference type="InterPro" id="IPR006212">
    <property type="entry name" value="Furin_repeat"/>
</dbReference>
<dbReference type="Proteomes" id="UP000504632">
    <property type="component" value="Chromosome 2"/>
</dbReference>
<evidence type="ECO:0000256" key="1">
    <source>
        <dbReference type="SAM" id="MobiDB-lite"/>
    </source>
</evidence>
<dbReference type="OrthoDB" id="300641at2759"/>
<evidence type="ECO:0000313" key="4">
    <source>
        <dbReference type="RefSeq" id="XP_030621167.1"/>
    </source>
</evidence>
<protein>
    <submittedName>
        <fullName evidence="4">Proprotein convertase subtilisin/kexin type 5</fullName>
    </submittedName>
</protein>
<dbReference type="SMART" id="SM00261">
    <property type="entry name" value="FU"/>
    <property type="match status" value="1"/>
</dbReference>